<dbReference type="EMBL" id="JAGFNS010000026">
    <property type="protein sequence ID" value="MBO3742113.1"/>
    <property type="molecule type" value="Genomic_DNA"/>
</dbReference>
<feature type="transmembrane region" description="Helical" evidence="2">
    <location>
        <begin position="28"/>
        <end position="47"/>
    </location>
</feature>
<keyword evidence="4" id="KW-1185">Reference proteome</keyword>
<dbReference type="RefSeq" id="WP_208471309.1">
    <property type="nucleotide sequence ID" value="NZ_JAGFNS010000026.1"/>
</dbReference>
<evidence type="ECO:0000313" key="3">
    <source>
        <dbReference type="EMBL" id="MBO3742113.1"/>
    </source>
</evidence>
<organism evidence="3 4">
    <name type="scientific">Actinoplanes flavus</name>
    <dbReference type="NCBI Taxonomy" id="2820290"/>
    <lineage>
        <taxon>Bacteria</taxon>
        <taxon>Bacillati</taxon>
        <taxon>Actinomycetota</taxon>
        <taxon>Actinomycetes</taxon>
        <taxon>Micromonosporales</taxon>
        <taxon>Micromonosporaceae</taxon>
        <taxon>Actinoplanes</taxon>
    </lineage>
</organism>
<accession>A0ABS3UU43</accession>
<sequence>MTTRDDDRPGDDSGPTPPARRRPGQRRALAVAGVAGLAAVLGGAAYVTTSAIVSRDSATTTDEAAPAPPVIPATGLPSAPKEVEPAAPATTTREARESKPSPTIPTTDVTGKPLSEEVRKRIREARRKMAEDGVAVQHPVTAKAVAPLRDVQSTTEGSFAEGGMIRLLSARGDLTGQRELSGVAGGIEKYGNVSCSQTFKFATSPRPEKKPNLLMCWRATPDKSVAAIMVDPKGNPSRAKAVAAIQKKWKTMD</sequence>
<feature type="compositionally biased region" description="Basic and acidic residues" evidence="1">
    <location>
        <begin position="1"/>
        <end position="11"/>
    </location>
</feature>
<keyword evidence="2" id="KW-1133">Transmembrane helix</keyword>
<evidence type="ECO:0000256" key="2">
    <source>
        <dbReference type="SAM" id="Phobius"/>
    </source>
</evidence>
<proteinExistence type="predicted"/>
<evidence type="ECO:0000256" key="1">
    <source>
        <dbReference type="SAM" id="MobiDB-lite"/>
    </source>
</evidence>
<gene>
    <name evidence="3" type="ORF">J5X75_31875</name>
</gene>
<reference evidence="3 4" key="1">
    <citation type="submission" date="2021-03" db="EMBL/GenBank/DDBJ databases">
        <title>Actinoplanes flavus sp. nov., a novel actinomycete isolated from Coconut Palm rhizosphere soil.</title>
        <authorList>
            <person name="Luo X."/>
        </authorList>
    </citation>
    <scope>NUCLEOTIDE SEQUENCE [LARGE SCALE GENOMIC DNA]</scope>
    <source>
        <strain evidence="3 4">NEAU-H7</strain>
    </source>
</reference>
<keyword evidence="2" id="KW-0812">Transmembrane</keyword>
<protein>
    <recommendedName>
        <fullName evidence="5">Serine/threonine protein kinase</fullName>
    </recommendedName>
</protein>
<evidence type="ECO:0008006" key="5">
    <source>
        <dbReference type="Google" id="ProtNLM"/>
    </source>
</evidence>
<dbReference type="Proteomes" id="UP000679690">
    <property type="component" value="Unassembled WGS sequence"/>
</dbReference>
<keyword evidence="2" id="KW-0472">Membrane</keyword>
<feature type="region of interest" description="Disordered" evidence="1">
    <location>
        <begin position="1"/>
        <end position="27"/>
    </location>
</feature>
<name>A0ABS3UU43_9ACTN</name>
<feature type="region of interest" description="Disordered" evidence="1">
    <location>
        <begin position="55"/>
        <end position="117"/>
    </location>
</feature>
<feature type="compositionally biased region" description="Polar residues" evidence="1">
    <location>
        <begin position="100"/>
        <end position="109"/>
    </location>
</feature>
<evidence type="ECO:0000313" key="4">
    <source>
        <dbReference type="Proteomes" id="UP000679690"/>
    </source>
</evidence>
<comment type="caution">
    <text evidence="3">The sequence shown here is derived from an EMBL/GenBank/DDBJ whole genome shotgun (WGS) entry which is preliminary data.</text>
</comment>